<dbReference type="AlphaFoldDB" id="A0A7I7SZC0"/>
<organism evidence="1 2">
    <name type="scientific">Mycolicibacterium sarraceniae</name>
    <dbReference type="NCBI Taxonomy" id="1534348"/>
    <lineage>
        <taxon>Bacteria</taxon>
        <taxon>Bacillati</taxon>
        <taxon>Actinomycetota</taxon>
        <taxon>Actinomycetes</taxon>
        <taxon>Mycobacteriales</taxon>
        <taxon>Mycobacteriaceae</taxon>
        <taxon>Mycolicibacterium</taxon>
    </lineage>
</organism>
<gene>
    <name evidence="1" type="ORF">MSAR_42920</name>
</gene>
<dbReference type="KEGG" id="msar:MSAR_42920"/>
<sequence>MTELNPRSEGMRDAAAWLQANKNSDTKGRHAIAVNCDPTQLVDALTDTLLWVVRKQNIDFEHLLGVMRDAADIGEGNDDQ</sequence>
<reference evidence="1 2" key="1">
    <citation type="journal article" date="2019" name="Emerg. Microbes Infect.">
        <title>Comprehensive subspecies identification of 175 nontuberculous mycobacteria species based on 7547 genomic profiles.</title>
        <authorList>
            <person name="Matsumoto Y."/>
            <person name="Kinjo T."/>
            <person name="Motooka D."/>
            <person name="Nabeya D."/>
            <person name="Jung N."/>
            <person name="Uechi K."/>
            <person name="Horii T."/>
            <person name="Iida T."/>
            <person name="Fujita J."/>
            <person name="Nakamura S."/>
        </authorList>
    </citation>
    <scope>NUCLEOTIDE SEQUENCE [LARGE SCALE GENOMIC DNA]</scope>
    <source>
        <strain evidence="1 2">JCM 30395</strain>
    </source>
</reference>
<dbReference type="RefSeq" id="WP_163700066.1">
    <property type="nucleotide sequence ID" value="NZ_AP022595.1"/>
</dbReference>
<dbReference type="Proteomes" id="UP000466445">
    <property type="component" value="Chromosome"/>
</dbReference>
<accession>A0A7I7SZC0</accession>
<name>A0A7I7SZC0_9MYCO</name>
<evidence type="ECO:0000313" key="2">
    <source>
        <dbReference type="Proteomes" id="UP000466445"/>
    </source>
</evidence>
<evidence type="ECO:0000313" key="1">
    <source>
        <dbReference type="EMBL" id="BBY61156.1"/>
    </source>
</evidence>
<keyword evidence="2" id="KW-1185">Reference proteome</keyword>
<dbReference type="EMBL" id="AP022595">
    <property type="protein sequence ID" value="BBY61156.1"/>
    <property type="molecule type" value="Genomic_DNA"/>
</dbReference>
<proteinExistence type="predicted"/>
<protein>
    <submittedName>
        <fullName evidence="1">Uncharacterized protein</fullName>
    </submittedName>
</protein>